<evidence type="ECO:0000256" key="1">
    <source>
        <dbReference type="ARBA" id="ARBA00006484"/>
    </source>
</evidence>
<comment type="caution">
    <text evidence="5">The sequence shown here is derived from an EMBL/GenBank/DDBJ whole genome shotgun (WGS) entry which is preliminary data.</text>
</comment>
<comment type="similarity">
    <text evidence="1">Belongs to the short-chain dehydrogenases/reductases (SDR) family.</text>
</comment>
<dbReference type="GO" id="GO:0008202">
    <property type="term" value="P:steroid metabolic process"/>
    <property type="evidence" value="ECO:0007669"/>
    <property type="project" value="UniProtKB-KW"/>
</dbReference>
<evidence type="ECO:0000313" key="6">
    <source>
        <dbReference type="Proteomes" id="UP000184089"/>
    </source>
</evidence>
<reference evidence="6" key="2">
    <citation type="submission" date="2016-11" db="EMBL/GenBank/DDBJ databases">
        <authorList>
            <person name="Jaros S."/>
            <person name="Januszkiewicz K."/>
            <person name="Wedrychowicz H."/>
        </authorList>
    </citation>
    <scope>NUCLEOTIDE SEQUENCE [LARGE SCALE GENOMIC DNA]</scope>
    <source>
        <strain evidence="6">DSM 4029</strain>
    </source>
</reference>
<evidence type="ECO:0000313" key="4">
    <source>
        <dbReference type="EMBL" id="MZL70874.1"/>
    </source>
</evidence>
<dbReference type="PANTHER" id="PTHR42879:SF2">
    <property type="entry name" value="3-OXOACYL-[ACYL-CARRIER-PROTEIN] REDUCTASE FABG"/>
    <property type="match status" value="1"/>
</dbReference>
<accession>A0AAQ1RUK3</accession>
<dbReference type="InterPro" id="IPR050259">
    <property type="entry name" value="SDR"/>
</dbReference>
<dbReference type="NCBIfam" id="NF047420">
    <property type="entry name" value="EF_P_mod_YmfI"/>
    <property type="match status" value="1"/>
</dbReference>
<dbReference type="GO" id="GO:0016491">
    <property type="term" value="F:oxidoreductase activity"/>
    <property type="evidence" value="ECO:0007669"/>
    <property type="project" value="UniProtKB-KW"/>
</dbReference>
<dbReference type="RefSeq" id="WP_073260880.1">
    <property type="nucleotide sequence ID" value="NZ_FQVY01000001.1"/>
</dbReference>
<dbReference type="AlphaFoldDB" id="A0AAQ1RUK3"/>
<dbReference type="Gene3D" id="3.40.50.720">
    <property type="entry name" value="NAD(P)-binding Rossmann-like Domain"/>
    <property type="match status" value="1"/>
</dbReference>
<evidence type="ECO:0000256" key="2">
    <source>
        <dbReference type="ARBA" id="ARBA00023002"/>
    </source>
</evidence>
<dbReference type="EMBL" id="WWVX01000012">
    <property type="protein sequence ID" value="MZL70874.1"/>
    <property type="molecule type" value="Genomic_DNA"/>
</dbReference>
<dbReference type="Proteomes" id="UP000184089">
    <property type="component" value="Unassembled WGS sequence"/>
</dbReference>
<dbReference type="NCBIfam" id="NF005559">
    <property type="entry name" value="PRK07231.1"/>
    <property type="match status" value="1"/>
</dbReference>
<dbReference type="FunFam" id="3.40.50.720:FF:000173">
    <property type="entry name" value="3-oxoacyl-[acyl-carrier protein] reductase"/>
    <property type="match status" value="1"/>
</dbReference>
<evidence type="ECO:0000313" key="7">
    <source>
        <dbReference type="Proteomes" id="UP000474718"/>
    </source>
</evidence>
<evidence type="ECO:0000256" key="3">
    <source>
        <dbReference type="ARBA" id="ARBA00023221"/>
    </source>
</evidence>
<keyword evidence="7" id="KW-1185">Reference proteome</keyword>
<protein>
    <submittedName>
        <fullName evidence="5">3-oxoacyl-[acyl-carrier protein] reductase</fullName>
    </submittedName>
    <submittedName>
        <fullName evidence="4">SDR family oxidoreductase</fullName>
    </submittedName>
</protein>
<keyword evidence="3" id="KW-0753">Steroid metabolism</keyword>
<name>A0AAQ1RUK3_9FIRM</name>
<organism evidence="5 6">
    <name type="scientific">Bittarella massiliensis</name>
    <name type="common">ex Durand et al. 2017</name>
    <dbReference type="NCBI Taxonomy" id="1720313"/>
    <lineage>
        <taxon>Bacteria</taxon>
        <taxon>Bacillati</taxon>
        <taxon>Bacillota</taxon>
        <taxon>Clostridia</taxon>
        <taxon>Eubacteriales</taxon>
        <taxon>Oscillospiraceae</taxon>
        <taxon>Bittarella (ex Durand et al. 2017)</taxon>
    </lineage>
</organism>
<keyword evidence="3" id="KW-0443">Lipid metabolism</keyword>
<dbReference type="NCBIfam" id="NF009466">
    <property type="entry name" value="PRK12826.1-2"/>
    <property type="match status" value="1"/>
</dbReference>
<gene>
    <name evidence="4" type="ORF">GT747_14125</name>
    <name evidence="5" type="ORF">SAMN05444424_0024</name>
</gene>
<dbReference type="InterPro" id="IPR036291">
    <property type="entry name" value="NAD(P)-bd_dom_sf"/>
</dbReference>
<dbReference type="EMBL" id="FQVY01000001">
    <property type="protein sequence ID" value="SHF60119.1"/>
    <property type="molecule type" value="Genomic_DNA"/>
</dbReference>
<dbReference type="PRINTS" id="PR00081">
    <property type="entry name" value="GDHRDH"/>
</dbReference>
<dbReference type="PANTHER" id="PTHR42879">
    <property type="entry name" value="3-OXOACYL-(ACYL-CARRIER-PROTEIN) REDUCTASE"/>
    <property type="match status" value="1"/>
</dbReference>
<reference evidence="5" key="1">
    <citation type="submission" date="2016-11" db="EMBL/GenBank/DDBJ databases">
        <authorList>
            <person name="Varghese N."/>
            <person name="Submissions S."/>
        </authorList>
    </citation>
    <scope>NUCLEOTIDE SEQUENCE</scope>
    <source>
        <strain evidence="5">DSM 4029</strain>
    </source>
</reference>
<dbReference type="Pfam" id="PF13561">
    <property type="entry name" value="adh_short_C2"/>
    <property type="match status" value="1"/>
</dbReference>
<dbReference type="SUPFAM" id="SSF51735">
    <property type="entry name" value="NAD(P)-binding Rossmann-fold domains"/>
    <property type="match status" value="1"/>
</dbReference>
<sequence>MGRTALITGGSRGIGAACARAFAAAGWKVAINYCHSRGVAEALAGELAAAGAAVLAVEADVSDRRAVEEMFARVERDLGPVAALVNNAAIAPRQGLFTDLDSAGWRRLCGVDLDGAVYCCQRALPGMIRAGGGSIVNLSSVWGVQGASCEVAYSALKAGVIGLTKALAKEVGPSGVRVNCVAPGVIDTEMNAHLGPADRRELAEATPLGRLGRPEEVAQAVLFLAGEGASFITGQVLEVGGGFPA</sequence>
<reference evidence="4 7" key="3">
    <citation type="journal article" date="2019" name="Nat. Med.">
        <title>A library of human gut bacterial isolates paired with longitudinal multiomics data enables mechanistic microbiome research.</title>
        <authorList>
            <person name="Poyet M."/>
            <person name="Groussin M."/>
            <person name="Gibbons S.M."/>
            <person name="Avila-Pacheco J."/>
            <person name="Jiang X."/>
            <person name="Kearney S.M."/>
            <person name="Perrotta A.R."/>
            <person name="Berdy B."/>
            <person name="Zhao S."/>
            <person name="Lieberman T.D."/>
            <person name="Swanson P.K."/>
            <person name="Smith M."/>
            <person name="Roesemann S."/>
            <person name="Alexander J.E."/>
            <person name="Rich S.A."/>
            <person name="Livny J."/>
            <person name="Vlamakis H."/>
            <person name="Clish C."/>
            <person name="Bullock K."/>
            <person name="Deik A."/>
            <person name="Scott J."/>
            <person name="Pierce K.A."/>
            <person name="Xavier R.J."/>
            <person name="Alm E.J."/>
        </authorList>
    </citation>
    <scope>NUCLEOTIDE SEQUENCE [LARGE SCALE GENOMIC DNA]</scope>
    <source>
        <strain evidence="4 7">BIOML-A2</strain>
    </source>
</reference>
<evidence type="ECO:0000313" key="5">
    <source>
        <dbReference type="EMBL" id="SHF60119.1"/>
    </source>
</evidence>
<keyword evidence="2" id="KW-0560">Oxidoreductase</keyword>
<dbReference type="PRINTS" id="PR00080">
    <property type="entry name" value="SDRFAMILY"/>
</dbReference>
<proteinExistence type="inferred from homology"/>
<dbReference type="InterPro" id="IPR002347">
    <property type="entry name" value="SDR_fam"/>
</dbReference>
<dbReference type="Proteomes" id="UP000474718">
    <property type="component" value="Unassembled WGS sequence"/>
</dbReference>